<gene>
    <name evidence="1" type="ORF">ROR02_27310</name>
</gene>
<evidence type="ECO:0000313" key="2">
    <source>
        <dbReference type="Proteomes" id="UP000321567"/>
    </source>
</evidence>
<keyword evidence="2" id="KW-1185">Reference proteome</keyword>
<protein>
    <submittedName>
        <fullName evidence="1">Uncharacterized protein</fullName>
    </submittedName>
</protein>
<accession>A0A512HB39</accession>
<comment type="caution">
    <text evidence="1">The sequence shown here is derived from an EMBL/GenBank/DDBJ whole genome shotgun (WGS) entry which is preliminary data.</text>
</comment>
<evidence type="ECO:0000313" key="1">
    <source>
        <dbReference type="EMBL" id="GEO82600.1"/>
    </source>
</evidence>
<sequence length="103" mass="10866">MSMTETGRGSGTAPLPVAVCVRLTEAPDDRGRVALADVRLPGLGIEVRDISISMAGGRAYADLPKKRGPDGRRRAVLTLPPDLTEAVKLAALRCWARSGEAGR</sequence>
<dbReference type="AlphaFoldDB" id="A0A512HB39"/>
<dbReference type="EMBL" id="BJZO01000091">
    <property type="protein sequence ID" value="GEO82600.1"/>
    <property type="molecule type" value="Genomic_DNA"/>
</dbReference>
<reference evidence="1 2" key="1">
    <citation type="submission" date="2019-07" db="EMBL/GenBank/DDBJ databases">
        <title>Whole genome shotgun sequence of Rhodospirillum oryzae NBRC 107573.</title>
        <authorList>
            <person name="Hosoyama A."/>
            <person name="Uohara A."/>
            <person name="Ohji S."/>
            <person name="Ichikawa N."/>
        </authorList>
    </citation>
    <scope>NUCLEOTIDE SEQUENCE [LARGE SCALE GENOMIC DNA]</scope>
    <source>
        <strain evidence="1 2">NBRC 107573</strain>
    </source>
</reference>
<dbReference type="Proteomes" id="UP000321567">
    <property type="component" value="Unassembled WGS sequence"/>
</dbReference>
<name>A0A512HB39_9PROT</name>
<organism evidence="1 2">
    <name type="scientific">Pararhodospirillum oryzae</name>
    <dbReference type="NCBI Taxonomy" id="478448"/>
    <lineage>
        <taxon>Bacteria</taxon>
        <taxon>Pseudomonadati</taxon>
        <taxon>Pseudomonadota</taxon>
        <taxon>Alphaproteobacteria</taxon>
        <taxon>Rhodospirillales</taxon>
        <taxon>Rhodospirillaceae</taxon>
        <taxon>Pararhodospirillum</taxon>
    </lineage>
</organism>
<dbReference type="RefSeq" id="WP_147164627.1">
    <property type="nucleotide sequence ID" value="NZ_BJZO01000091.1"/>
</dbReference>
<proteinExistence type="predicted"/>